<feature type="chain" id="PRO_5047283439" evidence="1">
    <location>
        <begin position="24"/>
        <end position="384"/>
    </location>
</feature>
<organism evidence="3 4">
    <name type="scientific">Paralimibaculum aggregatum</name>
    <dbReference type="NCBI Taxonomy" id="3036245"/>
    <lineage>
        <taxon>Bacteria</taxon>
        <taxon>Pseudomonadati</taxon>
        <taxon>Pseudomonadota</taxon>
        <taxon>Alphaproteobacteria</taxon>
        <taxon>Rhodobacterales</taxon>
        <taxon>Paracoccaceae</taxon>
        <taxon>Paralimibaculum</taxon>
    </lineage>
</organism>
<feature type="domain" description="Porin" evidence="2">
    <location>
        <begin position="10"/>
        <end position="358"/>
    </location>
</feature>
<accession>A0ABQ6LTG0</accession>
<name>A0ABQ6LTG0_9RHOB</name>
<dbReference type="SUPFAM" id="SSF56935">
    <property type="entry name" value="Porins"/>
    <property type="match status" value="1"/>
</dbReference>
<evidence type="ECO:0000259" key="2">
    <source>
        <dbReference type="Pfam" id="PF13609"/>
    </source>
</evidence>
<evidence type="ECO:0000313" key="3">
    <source>
        <dbReference type="EMBL" id="GMG85367.1"/>
    </source>
</evidence>
<proteinExistence type="predicted"/>
<evidence type="ECO:0000256" key="1">
    <source>
        <dbReference type="SAM" id="SignalP"/>
    </source>
</evidence>
<comment type="caution">
    <text evidence="3">The sequence shown here is derived from an EMBL/GenBank/DDBJ whole genome shotgun (WGS) entry which is preliminary data.</text>
</comment>
<keyword evidence="4" id="KW-1185">Reference proteome</keyword>
<dbReference type="Gene3D" id="2.40.160.10">
    <property type="entry name" value="Porin"/>
    <property type="match status" value="1"/>
</dbReference>
<dbReference type="RefSeq" id="WP_285674694.1">
    <property type="nucleotide sequence ID" value="NZ_BSYI01000062.1"/>
</dbReference>
<sequence length="384" mass="39977">MKKVLLGTSALALVGAYAGTATAAEFEMTIGGYFEAYAAYADSDVANVSGEEYGGIDSKRDSEIHFKPSITLDNGIKIGANIELEGSSGTSDTIDEAYLFIRGSFGEVLLGSENSAGYKMTYAAPDVTFVNVNSGSLTAFVPFSGIAGDGPGTVGGPVATGADIFRGTLGSTFLENGRNNDAERFTYFTPRFGGVQFGVSYARDGLQDNNAQLDINGRSLTNIVDFGANFVQSFGPVDIAVSGRYGIAFDDAPGDDPEIYSVGANVGFFGVTIGGSFAEQNNAGFDDGQAYDAGISYTTGPWGVSFTYFHGTNVDEESAFNGAAFGNDEELDQYLLGVTYKLAKGVTLMGFGAYVDFQEDTGDAGGGGDDVDGFVIGTGIKISF</sequence>
<dbReference type="InterPro" id="IPR033900">
    <property type="entry name" value="Gram_neg_porin_domain"/>
</dbReference>
<keyword evidence="1" id="KW-0732">Signal</keyword>
<reference evidence="3 4" key="1">
    <citation type="submission" date="2023-04" db="EMBL/GenBank/DDBJ databases">
        <title>Marinoamorphus aggregata gen. nov., sp. Nov., isolate from tissue of brittle star Ophioplocus japonicus.</title>
        <authorList>
            <person name="Kawano K."/>
            <person name="Sawayama S."/>
            <person name="Nakagawa S."/>
        </authorList>
    </citation>
    <scope>NUCLEOTIDE SEQUENCE [LARGE SCALE GENOMIC DNA]</scope>
    <source>
        <strain evidence="3 4">NKW23</strain>
    </source>
</reference>
<dbReference type="Proteomes" id="UP001239909">
    <property type="component" value="Unassembled WGS sequence"/>
</dbReference>
<dbReference type="EMBL" id="BSYI01000062">
    <property type="protein sequence ID" value="GMG85367.1"/>
    <property type="molecule type" value="Genomic_DNA"/>
</dbReference>
<dbReference type="InterPro" id="IPR023614">
    <property type="entry name" value="Porin_dom_sf"/>
</dbReference>
<gene>
    <name evidence="3" type="ORF">LNKW23_45870</name>
</gene>
<protein>
    <submittedName>
        <fullName evidence="3">Porin</fullName>
    </submittedName>
</protein>
<evidence type="ECO:0000313" key="4">
    <source>
        <dbReference type="Proteomes" id="UP001239909"/>
    </source>
</evidence>
<dbReference type="Pfam" id="PF13609">
    <property type="entry name" value="Porin_4"/>
    <property type="match status" value="1"/>
</dbReference>
<feature type="signal peptide" evidence="1">
    <location>
        <begin position="1"/>
        <end position="23"/>
    </location>
</feature>